<evidence type="ECO:0000256" key="2">
    <source>
        <dbReference type="ARBA" id="ARBA00022723"/>
    </source>
</evidence>
<accession>A0A364KPG3</accession>
<dbReference type="InterPro" id="IPR011057">
    <property type="entry name" value="Mss4-like_sf"/>
</dbReference>
<keyword evidence="7" id="KW-1185">Reference proteome</keyword>
<dbReference type="SUPFAM" id="SSF51316">
    <property type="entry name" value="Mss4-like"/>
    <property type="match status" value="1"/>
</dbReference>
<evidence type="ECO:0000313" key="6">
    <source>
        <dbReference type="EMBL" id="RAO65438.1"/>
    </source>
</evidence>
<organism evidence="6 7">
    <name type="scientific">Talaromyces amestolkiae</name>
    <dbReference type="NCBI Taxonomy" id="1196081"/>
    <lineage>
        <taxon>Eukaryota</taxon>
        <taxon>Fungi</taxon>
        <taxon>Dikarya</taxon>
        <taxon>Ascomycota</taxon>
        <taxon>Pezizomycotina</taxon>
        <taxon>Eurotiomycetes</taxon>
        <taxon>Eurotiomycetidae</taxon>
        <taxon>Eurotiales</taxon>
        <taxon>Trichocomaceae</taxon>
        <taxon>Talaromyces</taxon>
        <taxon>Talaromyces sect. Talaromyces</taxon>
    </lineage>
</organism>
<protein>
    <recommendedName>
        <fullName evidence="5">CENP-V/GFA domain-containing protein</fullName>
    </recommendedName>
</protein>
<dbReference type="InterPro" id="IPR006913">
    <property type="entry name" value="CENP-V/GFA"/>
</dbReference>
<dbReference type="Proteomes" id="UP000249363">
    <property type="component" value="Unassembled WGS sequence"/>
</dbReference>
<dbReference type="Pfam" id="PF04828">
    <property type="entry name" value="GFA"/>
    <property type="match status" value="1"/>
</dbReference>
<name>A0A364KPG3_TALAM</name>
<dbReference type="GeneID" id="63790667"/>
<dbReference type="RefSeq" id="XP_040729955.1">
    <property type="nucleotide sequence ID" value="XM_040873488.1"/>
</dbReference>
<evidence type="ECO:0000313" key="7">
    <source>
        <dbReference type="Proteomes" id="UP000249363"/>
    </source>
</evidence>
<evidence type="ECO:0000256" key="1">
    <source>
        <dbReference type="ARBA" id="ARBA00005495"/>
    </source>
</evidence>
<dbReference type="STRING" id="1196081.A0A364KPG3"/>
<gene>
    <name evidence="6" type="ORF">BHQ10_001450</name>
</gene>
<dbReference type="AlphaFoldDB" id="A0A364KPG3"/>
<sequence>MPMNLEGSCQCGGVQFELQSNTPVPYQLCACSICRKVAGYNGSVNLGGLADTLKIKKGKELINTMLWLWDHHWPELIHPFAPAIDTELPVPDEMVCIMDSSKPAYVRWPEGKKTVHKLYGNESLEEWHKKHNLYYE</sequence>
<dbReference type="GO" id="GO:0046872">
    <property type="term" value="F:metal ion binding"/>
    <property type="evidence" value="ECO:0007669"/>
    <property type="project" value="UniProtKB-KW"/>
</dbReference>
<reference evidence="6 7" key="1">
    <citation type="journal article" date="2017" name="Biotechnol. Biofuels">
        <title>Differential beta-glucosidase expression as a function of carbon source availability in Talaromyces amestolkiae: a genomic and proteomic approach.</title>
        <authorList>
            <person name="de Eugenio L.I."/>
            <person name="Mendez-Liter J.A."/>
            <person name="Nieto-Dominguez M."/>
            <person name="Alonso L."/>
            <person name="Gil-Munoz J."/>
            <person name="Barriuso J."/>
            <person name="Prieto A."/>
            <person name="Martinez M.J."/>
        </authorList>
    </citation>
    <scope>NUCLEOTIDE SEQUENCE [LARGE SCALE GENOMIC DNA]</scope>
    <source>
        <strain evidence="6 7">CIB</strain>
    </source>
</reference>
<keyword evidence="3" id="KW-0862">Zinc</keyword>
<keyword evidence="2" id="KW-0479">Metal-binding</keyword>
<keyword evidence="4" id="KW-0456">Lyase</keyword>
<evidence type="ECO:0000256" key="4">
    <source>
        <dbReference type="ARBA" id="ARBA00023239"/>
    </source>
</evidence>
<evidence type="ECO:0000259" key="5">
    <source>
        <dbReference type="Pfam" id="PF04828"/>
    </source>
</evidence>
<comment type="caution">
    <text evidence="6">The sequence shown here is derived from an EMBL/GenBank/DDBJ whole genome shotgun (WGS) entry which is preliminary data.</text>
</comment>
<dbReference type="OrthoDB" id="406544at2759"/>
<dbReference type="GO" id="GO:0016846">
    <property type="term" value="F:carbon-sulfur lyase activity"/>
    <property type="evidence" value="ECO:0007669"/>
    <property type="project" value="InterPro"/>
</dbReference>
<feature type="domain" description="CENP-V/GFA" evidence="5">
    <location>
        <begin position="5"/>
        <end position="61"/>
    </location>
</feature>
<dbReference type="PANTHER" id="PTHR33337">
    <property type="entry name" value="GFA DOMAIN-CONTAINING PROTEIN"/>
    <property type="match status" value="1"/>
</dbReference>
<dbReference type="PANTHER" id="PTHR33337:SF44">
    <property type="entry name" value="DUF636 DOMAIN PROTEIN (AFU_ORTHOLOGUE AFUA_1G09754)"/>
    <property type="match status" value="1"/>
</dbReference>
<comment type="similarity">
    <text evidence="1">Belongs to the Gfa family.</text>
</comment>
<dbReference type="Gene3D" id="3.90.1590.10">
    <property type="entry name" value="glutathione-dependent formaldehyde- activating enzyme (gfa)"/>
    <property type="match status" value="1"/>
</dbReference>
<dbReference type="EMBL" id="MIKG01000002">
    <property type="protein sequence ID" value="RAO65438.1"/>
    <property type="molecule type" value="Genomic_DNA"/>
</dbReference>
<proteinExistence type="inferred from homology"/>
<evidence type="ECO:0000256" key="3">
    <source>
        <dbReference type="ARBA" id="ARBA00022833"/>
    </source>
</evidence>